<dbReference type="Proteomes" id="UP000887013">
    <property type="component" value="Unassembled WGS sequence"/>
</dbReference>
<comment type="caution">
    <text evidence="1">The sequence shown here is derived from an EMBL/GenBank/DDBJ whole genome shotgun (WGS) entry which is preliminary data.</text>
</comment>
<organism evidence="1 2">
    <name type="scientific">Nephila pilipes</name>
    <name type="common">Giant wood spider</name>
    <name type="synonym">Nephila maculata</name>
    <dbReference type="NCBI Taxonomy" id="299642"/>
    <lineage>
        <taxon>Eukaryota</taxon>
        <taxon>Metazoa</taxon>
        <taxon>Ecdysozoa</taxon>
        <taxon>Arthropoda</taxon>
        <taxon>Chelicerata</taxon>
        <taxon>Arachnida</taxon>
        <taxon>Araneae</taxon>
        <taxon>Araneomorphae</taxon>
        <taxon>Entelegynae</taxon>
        <taxon>Araneoidea</taxon>
        <taxon>Nephilidae</taxon>
        <taxon>Nephila</taxon>
    </lineage>
</organism>
<sequence>GLWEQFYSDHGMACMAVSSAWIKYQAWNTLGAPSSRNRTHPWAEPQSGHLIALTRRWNIHQLSKGFVFVSLSWEAHHLDLEL</sequence>
<keyword evidence="2" id="KW-1185">Reference proteome</keyword>
<accession>A0A8X6TQD6</accession>
<reference evidence="1" key="1">
    <citation type="submission" date="2020-08" db="EMBL/GenBank/DDBJ databases">
        <title>Multicomponent nature underlies the extraordinary mechanical properties of spider dragline silk.</title>
        <authorList>
            <person name="Kono N."/>
            <person name="Nakamura H."/>
            <person name="Mori M."/>
            <person name="Yoshida Y."/>
            <person name="Ohtoshi R."/>
            <person name="Malay A.D."/>
            <person name="Moran D.A.P."/>
            <person name="Tomita M."/>
            <person name="Numata K."/>
            <person name="Arakawa K."/>
        </authorList>
    </citation>
    <scope>NUCLEOTIDE SEQUENCE</scope>
</reference>
<protein>
    <submittedName>
        <fullName evidence="1">Uncharacterized protein</fullName>
    </submittedName>
</protein>
<name>A0A8X6TQD6_NEPPI</name>
<proteinExistence type="predicted"/>
<gene>
    <name evidence="1" type="ORF">NPIL_491801</name>
</gene>
<feature type="non-terminal residue" evidence="1">
    <location>
        <position position="1"/>
    </location>
</feature>
<dbReference type="AlphaFoldDB" id="A0A8X6TQD6"/>
<dbReference type="EMBL" id="BMAW01061872">
    <property type="protein sequence ID" value="GFT33222.1"/>
    <property type="molecule type" value="Genomic_DNA"/>
</dbReference>
<evidence type="ECO:0000313" key="2">
    <source>
        <dbReference type="Proteomes" id="UP000887013"/>
    </source>
</evidence>
<evidence type="ECO:0000313" key="1">
    <source>
        <dbReference type="EMBL" id="GFT33222.1"/>
    </source>
</evidence>